<dbReference type="Gene3D" id="1.10.357.10">
    <property type="entry name" value="Tetracycline Repressor, domain 2"/>
    <property type="match status" value="1"/>
</dbReference>
<keyword evidence="2 4" id="KW-0238">DNA-binding</keyword>
<reference evidence="6 7" key="1">
    <citation type="submission" date="2021-05" db="EMBL/GenBank/DDBJ databases">
        <title>Description of Cellulomonas sp. DKR-3 sp. nov.</title>
        <authorList>
            <person name="Dahal R.H."/>
            <person name="Chaudhary D.K."/>
        </authorList>
    </citation>
    <scope>NUCLEOTIDE SEQUENCE [LARGE SCALE GENOMIC DNA]</scope>
    <source>
        <strain evidence="6 7">DKR-3</strain>
    </source>
</reference>
<comment type="caution">
    <text evidence="6">The sequence shown here is derived from an EMBL/GenBank/DDBJ whole genome shotgun (WGS) entry which is preliminary data.</text>
</comment>
<evidence type="ECO:0000256" key="1">
    <source>
        <dbReference type="ARBA" id="ARBA00023015"/>
    </source>
</evidence>
<gene>
    <name evidence="6" type="ORF">KIN34_08985</name>
</gene>
<organism evidence="6 7">
    <name type="scientific">Cellulomonas fulva</name>
    <dbReference type="NCBI Taxonomy" id="2835530"/>
    <lineage>
        <taxon>Bacteria</taxon>
        <taxon>Bacillati</taxon>
        <taxon>Actinomycetota</taxon>
        <taxon>Actinomycetes</taxon>
        <taxon>Micrococcales</taxon>
        <taxon>Cellulomonadaceae</taxon>
        <taxon>Cellulomonas</taxon>
    </lineage>
</organism>
<evidence type="ECO:0000259" key="5">
    <source>
        <dbReference type="PROSITE" id="PS50977"/>
    </source>
</evidence>
<accession>A0ABS5TZ54</accession>
<dbReference type="PROSITE" id="PS50977">
    <property type="entry name" value="HTH_TETR_2"/>
    <property type="match status" value="1"/>
</dbReference>
<proteinExistence type="predicted"/>
<dbReference type="EMBL" id="JAHBOH010000001">
    <property type="protein sequence ID" value="MBT0994419.1"/>
    <property type="molecule type" value="Genomic_DNA"/>
</dbReference>
<protein>
    <submittedName>
        <fullName evidence="6">TetR/AcrR family transcriptional regulator</fullName>
    </submittedName>
</protein>
<dbReference type="RefSeq" id="WP_214349461.1">
    <property type="nucleotide sequence ID" value="NZ_JAHBOH010000001.1"/>
</dbReference>
<dbReference type="SUPFAM" id="SSF46689">
    <property type="entry name" value="Homeodomain-like"/>
    <property type="match status" value="1"/>
</dbReference>
<name>A0ABS5TZ54_9CELL</name>
<dbReference type="InterPro" id="IPR036271">
    <property type="entry name" value="Tet_transcr_reg_TetR-rel_C_sf"/>
</dbReference>
<evidence type="ECO:0000256" key="3">
    <source>
        <dbReference type="ARBA" id="ARBA00023163"/>
    </source>
</evidence>
<dbReference type="PANTHER" id="PTHR30055:SF243">
    <property type="entry name" value="HTH-TYPE TRANSCRIPTIONAL REGULATOR RV1816"/>
    <property type="match status" value="1"/>
</dbReference>
<keyword evidence="7" id="KW-1185">Reference proteome</keyword>
<dbReference type="InterPro" id="IPR001647">
    <property type="entry name" value="HTH_TetR"/>
</dbReference>
<dbReference type="SUPFAM" id="SSF48498">
    <property type="entry name" value="Tetracyclin repressor-like, C-terminal domain"/>
    <property type="match status" value="1"/>
</dbReference>
<dbReference type="InterPro" id="IPR050109">
    <property type="entry name" value="HTH-type_TetR-like_transc_reg"/>
</dbReference>
<dbReference type="InterPro" id="IPR025996">
    <property type="entry name" value="MT1864/Rv1816-like_C"/>
</dbReference>
<dbReference type="PANTHER" id="PTHR30055">
    <property type="entry name" value="HTH-TYPE TRANSCRIPTIONAL REGULATOR RUTR"/>
    <property type="match status" value="1"/>
</dbReference>
<feature type="domain" description="HTH tetR-type" evidence="5">
    <location>
        <begin position="17"/>
        <end position="77"/>
    </location>
</feature>
<evidence type="ECO:0000313" key="7">
    <source>
        <dbReference type="Proteomes" id="UP000722125"/>
    </source>
</evidence>
<dbReference type="Proteomes" id="UP000722125">
    <property type="component" value="Unassembled WGS sequence"/>
</dbReference>
<sequence>MPSTHDAPSTPRARARAAFEADLLAAARARIADEGAAQLSLRAVARDLGVASSAIYRYVASRDALLTLLVVEAYDEVGEACERALADAAAAGRSSGERWVAIGRAFRAWAVGNRHSYALVYGTPVPGYVAPQDTVAHASRTWAAIGSVLVHAHAAGEITSAPPDARSAGLVEPGVLAMAAGLGDGSGALDDAELAALVVRSLTMFESLVGAVAAELFGHLAGVVTDRARAFDLTLASVAAGVGLPVALDG</sequence>
<feature type="DNA-binding region" description="H-T-H motif" evidence="4">
    <location>
        <begin position="40"/>
        <end position="59"/>
    </location>
</feature>
<dbReference type="Pfam" id="PF13305">
    <property type="entry name" value="TetR_C_33"/>
    <property type="match status" value="1"/>
</dbReference>
<evidence type="ECO:0000313" key="6">
    <source>
        <dbReference type="EMBL" id="MBT0994419.1"/>
    </source>
</evidence>
<keyword evidence="3" id="KW-0804">Transcription</keyword>
<dbReference type="InterPro" id="IPR009057">
    <property type="entry name" value="Homeodomain-like_sf"/>
</dbReference>
<evidence type="ECO:0000256" key="2">
    <source>
        <dbReference type="ARBA" id="ARBA00023125"/>
    </source>
</evidence>
<dbReference type="Pfam" id="PF00440">
    <property type="entry name" value="TetR_N"/>
    <property type="match status" value="1"/>
</dbReference>
<evidence type="ECO:0000256" key="4">
    <source>
        <dbReference type="PROSITE-ProRule" id="PRU00335"/>
    </source>
</evidence>
<keyword evidence="1" id="KW-0805">Transcription regulation</keyword>